<organism evidence="2 3">
    <name type="scientific">Symmachiella dynata</name>
    <dbReference type="NCBI Taxonomy" id="2527995"/>
    <lineage>
        <taxon>Bacteria</taxon>
        <taxon>Pseudomonadati</taxon>
        <taxon>Planctomycetota</taxon>
        <taxon>Planctomycetia</taxon>
        <taxon>Planctomycetales</taxon>
        <taxon>Planctomycetaceae</taxon>
        <taxon>Symmachiella</taxon>
    </lineage>
</organism>
<evidence type="ECO:0000313" key="2">
    <source>
        <dbReference type="EMBL" id="QDU47203.1"/>
    </source>
</evidence>
<reference evidence="2 3" key="1">
    <citation type="submission" date="2019-02" db="EMBL/GenBank/DDBJ databases">
        <title>Deep-cultivation of Planctomycetes and their phenomic and genomic characterization uncovers novel biology.</title>
        <authorList>
            <person name="Wiegand S."/>
            <person name="Jogler M."/>
            <person name="Boedeker C."/>
            <person name="Pinto D."/>
            <person name="Vollmers J."/>
            <person name="Rivas-Marin E."/>
            <person name="Kohn T."/>
            <person name="Peeters S.H."/>
            <person name="Heuer A."/>
            <person name="Rast P."/>
            <person name="Oberbeckmann S."/>
            <person name="Bunk B."/>
            <person name="Jeske O."/>
            <person name="Meyerdierks A."/>
            <person name="Storesund J.E."/>
            <person name="Kallscheuer N."/>
            <person name="Luecker S."/>
            <person name="Lage O.M."/>
            <person name="Pohl T."/>
            <person name="Merkel B.J."/>
            <person name="Hornburger P."/>
            <person name="Mueller R.-W."/>
            <person name="Bruemmer F."/>
            <person name="Labrenz M."/>
            <person name="Spormann A.M."/>
            <person name="Op den Camp H."/>
            <person name="Overmann J."/>
            <person name="Amann R."/>
            <person name="Jetten M.S.M."/>
            <person name="Mascher T."/>
            <person name="Medema M.H."/>
            <person name="Devos D.P."/>
            <person name="Kaster A.-K."/>
            <person name="Ovreas L."/>
            <person name="Rohde M."/>
            <person name="Galperin M.Y."/>
            <person name="Jogler C."/>
        </authorList>
    </citation>
    <scope>NUCLEOTIDE SEQUENCE [LARGE SCALE GENOMIC DNA]</scope>
    <source>
        <strain evidence="2 3">Mal52</strain>
    </source>
</reference>
<dbReference type="EMBL" id="CP036276">
    <property type="protein sequence ID" value="QDU47203.1"/>
    <property type="molecule type" value="Genomic_DNA"/>
</dbReference>
<evidence type="ECO:0000313" key="3">
    <source>
        <dbReference type="Proteomes" id="UP000319383"/>
    </source>
</evidence>
<dbReference type="RefSeq" id="WP_145379936.1">
    <property type="nucleotide sequence ID" value="NZ_CP036276.1"/>
</dbReference>
<keyword evidence="1" id="KW-0812">Transmembrane</keyword>
<dbReference type="AlphaFoldDB" id="A0A517ZXJ0"/>
<sequence length="47" mass="5044">MFLPGPMELLIIAAIFLMLIGVPLLIAVLVIYLVKSTKPPGGDDRHG</sequence>
<dbReference type="KEGG" id="sdyn:Mal52_57310"/>
<accession>A0A517ZXJ0</accession>
<gene>
    <name evidence="2" type="ORF">Mal52_57310</name>
</gene>
<dbReference type="Proteomes" id="UP000319383">
    <property type="component" value="Chromosome"/>
</dbReference>
<keyword evidence="1" id="KW-1133">Transmembrane helix</keyword>
<name>A0A517ZXJ0_9PLAN</name>
<evidence type="ECO:0000256" key="1">
    <source>
        <dbReference type="SAM" id="Phobius"/>
    </source>
</evidence>
<keyword evidence="3" id="KW-1185">Reference proteome</keyword>
<protein>
    <submittedName>
        <fullName evidence="2">Uncharacterized protein</fullName>
    </submittedName>
</protein>
<keyword evidence="1" id="KW-0472">Membrane</keyword>
<feature type="transmembrane region" description="Helical" evidence="1">
    <location>
        <begin position="12"/>
        <end position="34"/>
    </location>
</feature>
<proteinExistence type="predicted"/>